<comment type="caution">
    <text evidence="2">The sequence shown here is derived from an EMBL/GenBank/DDBJ whole genome shotgun (WGS) entry which is preliminary data.</text>
</comment>
<evidence type="ECO:0000313" key="3">
    <source>
        <dbReference type="Proteomes" id="UP000450000"/>
    </source>
</evidence>
<keyword evidence="3" id="KW-1185">Reference proteome</keyword>
<evidence type="ECO:0000313" key="2">
    <source>
        <dbReference type="EMBL" id="MQS15948.1"/>
    </source>
</evidence>
<reference evidence="2 3" key="1">
    <citation type="submission" date="2019-09" db="EMBL/GenBank/DDBJ databases">
        <title>Genome Sequences of Streptomyces kaniharaensis ATCC 21070.</title>
        <authorList>
            <person name="Zhu W."/>
            <person name="De Crecy-Lagard V."/>
            <person name="Richards N.G."/>
        </authorList>
    </citation>
    <scope>NUCLEOTIDE SEQUENCE [LARGE SCALE GENOMIC DNA]</scope>
    <source>
        <strain evidence="2 3">SF-557</strain>
    </source>
</reference>
<organism evidence="2 3">
    <name type="scientific">Streptomyces kaniharaensis</name>
    <dbReference type="NCBI Taxonomy" id="212423"/>
    <lineage>
        <taxon>Bacteria</taxon>
        <taxon>Bacillati</taxon>
        <taxon>Actinomycetota</taxon>
        <taxon>Actinomycetes</taxon>
        <taxon>Kitasatosporales</taxon>
        <taxon>Streptomycetaceae</taxon>
        <taxon>Streptomyces</taxon>
    </lineage>
</organism>
<dbReference type="AlphaFoldDB" id="A0A6N7L063"/>
<gene>
    <name evidence="2" type="ORF">F7Q99_27755</name>
</gene>
<name>A0A6N7L063_9ACTN</name>
<proteinExistence type="predicted"/>
<dbReference type="OrthoDB" id="3537879at2"/>
<dbReference type="RefSeq" id="WP_153466713.1">
    <property type="nucleotide sequence ID" value="NZ_WBOF01000002.1"/>
</dbReference>
<dbReference type="EMBL" id="WBOF01000002">
    <property type="protein sequence ID" value="MQS15948.1"/>
    <property type="molecule type" value="Genomic_DNA"/>
</dbReference>
<sequence length="77" mass="8024">MSDPEEESAWVVTLPDELRDGLADAPSRQLAGMAKGRPERGPPLSIAVLPSRAAEAAPGKATISPWPYRTATAGAGR</sequence>
<evidence type="ECO:0000256" key="1">
    <source>
        <dbReference type="SAM" id="MobiDB-lite"/>
    </source>
</evidence>
<dbReference type="Proteomes" id="UP000450000">
    <property type="component" value="Unassembled WGS sequence"/>
</dbReference>
<protein>
    <submittedName>
        <fullName evidence="2">Uncharacterized protein</fullName>
    </submittedName>
</protein>
<accession>A0A6N7L063</accession>
<feature type="region of interest" description="Disordered" evidence="1">
    <location>
        <begin position="55"/>
        <end position="77"/>
    </location>
</feature>